<dbReference type="RefSeq" id="WP_065732187.1">
    <property type="nucleotide sequence ID" value="NZ_CP016428.1"/>
</dbReference>
<accession>A0A1B1UQQ2</accession>
<dbReference type="InterPro" id="IPR029044">
    <property type="entry name" value="Nucleotide-diphossugar_trans"/>
</dbReference>
<dbReference type="KEGG" id="bic:LMTR13_37890"/>
<evidence type="ECO:0000313" key="1">
    <source>
        <dbReference type="EMBL" id="ANW05053.1"/>
    </source>
</evidence>
<dbReference type="AlphaFoldDB" id="A0A1B1UQQ2"/>
<dbReference type="EMBL" id="CP016428">
    <property type="protein sequence ID" value="ANW05053.1"/>
    <property type="molecule type" value="Genomic_DNA"/>
</dbReference>
<dbReference type="OrthoDB" id="5354021at2"/>
<gene>
    <name evidence="1" type="ORF">LMTR13_37890</name>
</gene>
<proteinExistence type="predicted"/>
<dbReference type="STRING" id="1274631.LMTR13_37890"/>
<organism evidence="1 2">
    <name type="scientific">Bradyrhizobium icense</name>
    <dbReference type="NCBI Taxonomy" id="1274631"/>
    <lineage>
        <taxon>Bacteria</taxon>
        <taxon>Pseudomonadati</taxon>
        <taxon>Pseudomonadota</taxon>
        <taxon>Alphaproteobacteria</taxon>
        <taxon>Hyphomicrobiales</taxon>
        <taxon>Nitrobacteraceae</taxon>
        <taxon>Bradyrhizobium</taxon>
    </lineage>
</organism>
<dbReference type="SUPFAM" id="SSF53448">
    <property type="entry name" value="Nucleotide-diphospho-sugar transferases"/>
    <property type="match status" value="1"/>
</dbReference>
<dbReference type="Gene3D" id="3.90.550.20">
    <property type="match status" value="1"/>
</dbReference>
<dbReference type="Proteomes" id="UP000092839">
    <property type="component" value="Chromosome"/>
</dbReference>
<sequence length="274" mass="31135">MRPDVVTFWHGPLDGLRLTCLRSQVAAGHKVTVYSFDPLPGLPDGVGNAEAEAILPHSFSERLRPPEADGSWRDWTILQFSDFFRMRLMAERAGLWLDADVLLLKPVEIDPAKPYFAWERRRQLGNSVLYLPANDPIVQAFRELMEQEDLTPDWLALRHRLTFMLRQLRRRSSRLSDIRVAIYGPASLTALARRSNALQHALPKQSFYAVHAEPKLFFEPTDFSGLLADPEIVGLHISPKGRGGEKPIPGSLYAWAAERFGARYPPLEREGRRS</sequence>
<evidence type="ECO:0000313" key="2">
    <source>
        <dbReference type="Proteomes" id="UP000092839"/>
    </source>
</evidence>
<reference evidence="1 2" key="1">
    <citation type="submission" date="2016-07" db="EMBL/GenBank/DDBJ databases">
        <title>Complete genome sequence of Bradyrhizobium icense LMTR 13T, a potential inoculant strain isolated from lima bean (Phaseolus lunatus) in Peru.</title>
        <authorList>
            <person name="Ormeno-Orrillo E."/>
            <person name="Duran D."/>
            <person name="Rogel M.A."/>
            <person name="Rey L."/>
            <person name="Imperial J."/>
            <person name="Ruiz-Argueso T."/>
            <person name="Martinez-Romero E."/>
        </authorList>
    </citation>
    <scope>NUCLEOTIDE SEQUENCE [LARGE SCALE GENOMIC DNA]</scope>
    <source>
        <strain evidence="1 2">LMTR 13</strain>
    </source>
</reference>
<evidence type="ECO:0008006" key="3">
    <source>
        <dbReference type="Google" id="ProtNLM"/>
    </source>
</evidence>
<keyword evidence="2" id="KW-1185">Reference proteome</keyword>
<name>A0A1B1UQQ2_9BRAD</name>
<protein>
    <recommendedName>
        <fullName evidence="3">Alpha 1,4-glycosyltransferase domain-containing protein</fullName>
    </recommendedName>
</protein>